<feature type="transmembrane region" description="Helical" evidence="2">
    <location>
        <begin position="463"/>
        <end position="484"/>
    </location>
</feature>
<comment type="caution">
    <text evidence="3">The sequence shown here is derived from an EMBL/GenBank/DDBJ whole genome shotgun (WGS) entry which is preliminary data.</text>
</comment>
<feature type="transmembrane region" description="Helical" evidence="2">
    <location>
        <begin position="712"/>
        <end position="737"/>
    </location>
</feature>
<dbReference type="PANTHER" id="PTHR37544">
    <property type="entry name" value="SPRAY-RELATED"/>
    <property type="match status" value="1"/>
</dbReference>
<dbReference type="GeneID" id="98128724"/>
<feature type="transmembrane region" description="Helical" evidence="2">
    <location>
        <begin position="660"/>
        <end position="683"/>
    </location>
</feature>
<dbReference type="Proteomes" id="UP001600064">
    <property type="component" value="Unassembled WGS sequence"/>
</dbReference>
<keyword evidence="2" id="KW-0812">Transmembrane</keyword>
<evidence type="ECO:0008006" key="5">
    <source>
        <dbReference type="Google" id="ProtNLM"/>
    </source>
</evidence>
<evidence type="ECO:0000313" key="3">
    <source>
        <dbReference type="EMBL" id="KAL2264766.1"/>
    </source>
</evidence>
<feature type="transmembrane region" description="Helical" evidence="2">
    <location>
        <begin position="315"/>
        <end position="334"/>
    </location>
</feature>
<feature type="region of interest" description="Disordered" evidence="1">
    <location>
        <begin position="1"/>
        <end position="21"/>
    </location>
</feature>
<feature type="region of interest" description="Disordered" evidence="1">
    <location>
        <begin position="35"/>
        <end position="89"/>
    </location>
</feature>
<dbReference type="PANTHER" id="PTHR37544:SF3">
    <property type="entry name" value="SPRAY"/>
    <property type="match status" value="1"/>
</dbReference>
<reference evidence="3 4" key="1">
    <citation type="journal article" date="2024" name="Commun. Biol.">
        <title>Comparative genomic analysis of thermophilic fungi reveals convergent evolutionary adaptations and gene losses.</title>
        <authorList>
            <person name="Steindorff A.S."/>
            <person name="Aguilar-Pontes M.V."/>
            <person name="Robinson A.J."/>
            <person name="Andreopoulos B."/>
            <person name="LaButti K."/>
            <person name="Kuo A."/>
            <person name="Mondo S."/>
            <person name="Riley R."/>
            <person name="Otillar R."/>
            <person name="Haridas S."/>
            <person name="Lipzen A."/>
            <person name="Grimwood J."/>
            <person name="Schmutz J."/>
            <person name="Clum A."/>
            <person name="Reid I.D."/>
            <person name="Moisan M.C."/>
            <person name="Butler G."/>
            <person name="Nguyen T.T.M."/>
            <person name="Dewar K."/>
            <person name="Conant G."/>
            <person name="Drula E."/>
            <person name="Henrissat B."/>
            <person name="Hansel C."/>
            <person name="Singer S."/>
            <person name="Hutchinson M.I."/>
            <person name="de Vries R.P."/>
            <person name="Natvig D.O."/>
            <person name="Powell A.J."/>
            <person name="Tsang A."/>
            <person name="Grigoriev I.V."/>
        </authorList>
    </citation>
    <scope>NUCLEOTIDE SEQUENCE [LARGE SCALE GENOMIC DNA]</scope>
    <source>
        <strain evidence="3 4">ATCC 22073</strain>
    </source>
</reference>
<dbReference type="Pfam" id="PF11915">
    <property type="entry name" value="DUF3433"/>
    <property type="match status" value="2"/>
</dbReference>
<dbReference type="InterPro" id="IPR021840">
    <property type="entry name" value="DUF3433"/>
</dbReference>
<feature type="compositionally biased region" description="Low complexity" evidence="1">
    <location>
        <begin position="531"/>
        <end position="541"/>
    </location>
</feature>
<keyword evidence="2" id="KW-0472">Membrane</keyword>
<evidence type="ECO:0000256" key="1">
    <source>
        <dbReference type="SAM" id="MobiDB-lite"/>
    </source>
</evidence>
<keyword evidence="4" id="KW-1185">Reference proteome</keyword>
<sequence>MDNYAPRPPRPPLRSDTGNSAFSRISTVADFTDLHSFPDASAGEAPPPARPPLWTLQTSVDPSAGHDDHGHVYASPAAGGARPPAPGYDAVAEEDGAGLALAKEEVVPAADSESEKRSSTGRIASFPMFDLTNMLGPTTQADHDFWRAVQEQEARGNLTGGLGTGIKTDATVTESALRAWNPEHARDHHRPLSRTFSLRGRPTSRIDEVKRLAQIEANKRGEVIEVVLEDDLPQSGVDIGLVSGHAVPAAAPGKAGATALFFPQPNWKPFSMRWPFLLALVVLSLALAALVEVLYQSSTRQPLVVFRAPAEIPAAQYFAIKFLPMMVAVSYGVLWQMTNFDVMRLEPFYQLSKESGALAAESLNVDYLTQFNLLRPLRALRYRHWAVVVSSVASLLANTLVPTLGAATLFLSPDRETRLRFPDGEKRFLAHPVWARLLTATLCVVAALACVLFYQLQARRSGLLADVKGIAGLAAMATVSHILMDFKDMDVATHQDIHNKLKHRRYFLRNSCLAPEDGPAIAAGGGGGSSSGSSNGNGNNNNDDDDDRYARNHLSANPTPLMLRPLGAVPFLVLVALFTVLLPVVLFTPARALADRAPWLVTAVAVLIKLSWGALETNVRLLEPYYLLSRRHAPPRTLCLDYTTMPFGWVAVRALANGHWLVFAVGLGSVMAEVLTVLVTSLATAEGREFIKILEAGGAAAAAAIHDRETVPSFWVSLALSIATLLYFGIVGAVALVRRGGTVFLPRQPNTIASVLAYIHQSKMLYGFVGTSRLSSAELARRLEELGKTYGLGWFRGRDGMSHCGVDEEELLSEYKVGYDYSMATKPWDEEVVNWL</sequence>
<gene>
    <name evidence="3" type="ORF">VTJ83DRAFT_7276</name>
</gene>
<evidence type="ECO:0000256" key="2">
    <source>
        <dbReference type="SAM" id="Phobius"/>
    </source>
</evidence>
<proteinExistence type="predicted"/>
<feature type="compositionally biased region" description="Pro residues" evidence="1">
    <location>
        <begin position="1"/>
        <end position="12"/>
    </location>
</feature>
<feature type="transmembrane region" description="Helical" evidence="2">
    <location>
        <begin position="433"/>
        <end position="456"/>
    </location>
</feature>
<dbReference type="RefSeq" id="XP_070863493.1">
    <property type="nucleotide sequence ID" value="XM_071014080.1"/>
</dbReference>
<keyword evidence="2" id="KW-1133">Transmembrane helix</keyword>
<evidence type="ECO:0000313" key="4">
    <source>
        <dbReference type="Proteomes" id="UP001600064"/>
    </source>
</evidence>
<feature type="region of interest" description="Disordered" evidence="1">
    <location>
        <begin position="524"/>
        <end position="551"/>
    </location>
</feature>
<organism evidence="3 4">
    <name type="scientific">Remersonia thermophila</name>
    <dbReference type="NCBI Taxonomy" id="72144"/>
    <lineage>
        <taxon>Eukaryota</taxon>
        <taxon>Fungi</taxon>
        <taxon>Dikarya</taxon>
        <taxon>Ascomycota</taxon>
        <taxon>Pezizomycotina</taxon>
        <taxon>Sordariomycetes</taxon>
        <taxon>Sordariomycetidae</taxon>
        <taxon>Sordariales</taxon>
        <taxon>Sordariales incertae sedis</taxon>
        <taxon>Remersonia</taxon>
    </lineage>
</organism>
<name>A0ABR4D305_9PEZI</name>
<accession>A0ABR4D305</accession>
<protein>
    <recommendedName>
        <fullName evidence="5">Spray</fullName>
    </recommendedName>
</protein>
<dbReference type="EMBL" id="JAZGUE010000007">
    <property type="protein sequence ID" value="KAL2264766.1"/>
    <property type="molecule type" value="Genomic_DNA"/>
</dbReference>
<feature type="transmembrane region" description="Helical" evidence="2">
    <location>
        <begin position="274"/>
        <end position="295"/>
    </location>
</feature>
<feature type="transmembrane region" description="Helical" evidence="2">
    <location>
        <begin position="385"/>
        <end position="413"/>
    </location>
</feature>
<feature type="transmembrane region" description="Helical" evidence="2">
    <location>
        <begin position="568"/>
        <end position="587"/>
    </location>
</feature>